<dbReference type="FunFam" id="2.60.40.420:FF:000074">
    <property type="entry name" value="Blue copper binding protein-like"/>
    <property type="match status" value="1"/>
</dbReference>
<dbReference type="PROSITE" id="PS00079">
    <property type="entry name" value="MULTICOPPER_OXIDASE1"/>
    <property type="match status" value="1"/>
</dbReference>
<reference evidence="5" key="2">
    <citation type="submission" date="2021-02" db="EMBL/GenBank/DDBJ databases">
        <authorList>
            <person name="Kimball J.A."/>
            <person name="Haas M.W."/>
            <person name="Macchietto M."/>
            <person name="Kono T."/>
            <person name="Duquette J."/>
            <person name="Shao M."/>
        </authorList>
    </citation>
    <scope>NUCLEOTIDE SEQUENCE</scope>
    <source>
        <tissue evidence="5">Fresh leaf tissue</tissue>
    </source>
</reference>
<dbReference type="GO" id="GO:0009055">
    <property type="term" value="F:electron transfer activity"/>
    <property type="evidence" value="ECO:0007669"/>
    <property type="project" value="InterPro"/>
</dbReference>
<dbReference type="CDD" id="cd04216">
    <property type="entry name" value="Phytocyanin"/>
    <property type="match status" value="1"/>
</dbReference>
<evidence type="ECO:0000259" key="4">
    <source>
        <dbReference type="PROSITE" id="PS51485"/>
    </source>
</evidence>
<dbReference type="OrthoDB" id="1921208at2759"/>
<proteinExistence type="predicted"/>
<feature type="region of interest" description="Disordered" evidence="2">
    <location>
        <begin position="156"/>
        <end position="188"/>
    </location>
</feature>
<gene>
    <name evidence="5" type="ORF">GUJ93_ZPchr0002g23682</name>
</gene>
<evidence type="ECO:0000313" key="6">
    <source>
        <dbReference type="Proteomes" id="UP000729402"/>
    </source>
</evidence>
<dbReference type="AlphaFoldDB" id="A0A8J5VFA2"/>
<feature type="compositionally biased region" description="Pro residues" evidence="2">
    <location>
        <begin position="156"/>
        <end position="180"/>
    </location>
</feature>
<dbReference type="InterPro" id="IPR039391">
    <property type="entry name" value="Phytocyanin-like"/>
</dbReference>
<accession>A0A8J5VFA2</accession>
<dbReference type="PANTHER" id="PTHR33021:SF179">
    <property type="entry name" value="OS09G0541100 PROTEIN"/>
    <property type="match status" value="1"/>
</dbReference>
<organism evidence="5 6">
    <name type="scientific">Zizania palustris</name>
    <name type="common">Northern wild rice</name>
    <dbReference type="NCBI Taxonomy" id="103762"/>
    <lineage>
        <taxon>Eukaryota</taxon>
        <taxon>Viridiplantae</taxon>
        <taxon>Streptophyta</taxon>
        <taxon>Embryophyta</taxon>
        <taxon>Tracheophyta</taxon>
        <taxon>Spermatophyta</taxon>
        <taxon>Magnoliopsida</taxon>
        <taxon>Liliopsida</taxon>
        <taxon>Poales</taxon>
        <taxon>Poaceae</taxon>
        <taxon>BOP clade</taxon>
        <taxon>Oryzoideae</taxon>
        <taxon>Oryzeae</taxon>
        <taxon>Zizaniinae</taxon>
        <taxon>Zizania</taxon>
    </lineage>
</organism>
<dbReference type="GO" id="GO:0005886">
    <property type="term" value="C:plasma membrane"/>
    <property type="evidence" value="ECO:0007669"/>
    <property type="project" value="TreeGrafter"/>
</dbReference>
<keyword evidence="3" id="KW-0812">Transmembrane</keyword>
<feature type="domain" description="Phytocyanin" evidence="4">
    <location>
        <begin position="55"/>
        <end position="155"/>
    </location>
</feature>
<dbReference type="GO" id="GO:0046872">
    <property type="term" value="F:metal ion binding"/>
    <property type="evidence" value="ECO:0007669"/>
    <property type="project" value="UniProtKB-KW"/>
</dbReference>
<dbReference type="PROSITE" id="PS51485">
    <property type="entry name" value="PHYTOCYANIN"/>
    <property type="match status" value="1"/>
</dbReference>
<name>A0A8J5VFA2_ZIZPA</name>
<dbReference type="Pfam" id="PF02298">
    <property type="entry name" value="Cu_bind_like"/>
    <property type="match status" value="1"/>
</dbReference>
<feature type="transmembrane region" description="Helical" evidence="3">
    <location>
        <begin position="24"/>
        <end position="45"/>
    </location>
</feature>
<evidence type="ECO:0000313" key="5">
    <source>
        <dbReference type="EMBL" id="KAG8057601.1"/>
    </source>
</evidence>
<reference evidence="5" key="1">
    <citation type="journal article" date="2021" name="bioRxiv">
        <title>Whole Genome Assembly and Annotation of Northern Wild Rice, Zizania palustris L., Supports a Whole Genome Duplication in the Zizania Genus.</title>
        <authorList>
            <person name="Haas M."/>
            <person name="Kono T."/>
            <person name="Macchietto M."/>
            <person name="Millas R."/>
            <person name="McGilp L."/>
            <person name="Shao M."/>
            <person name="Duquette J."/>
            <person name="Hirsch C.N."/>
            <person name="Kimball J."/>
        </authorList>
    </citation>
    <scope>NUCLEOTIDE SEQUENCE</scope>
    <source>
        <tissue evidence="5">Fresh leaf tissue</tissue>
    </source>
</reference>
<keyword evidence="1" id="KW-0479">Metal-binding</keyword>
<keyword evidence="6" id="KW-1185">Reference proteome</keyword>
<protein>
    <recommendedName>
        <fullName evidence="4">Phytocyanin domain-containing protein</fullName>
    </recommendedName>
</protein>
<evidence type="ECO:0000256" key="1">
    <source>
        <dbReference type="ARBA" id="ARBA00022723"/>
    </source>
</evidence>
<sequence>MREHAPHLPSAYLFHANRSIDRSIMVASSFTVAAAVLLLLVVAAAPADLRLVGATEYTVGDTEGWTIGPSYLAWSQKYNFTAGDTLVFNYVQRQHDVFRVTQDAFRTCDAANQTMDRWASGRDVVELAAPGNYYFICNISGHCLGGMKFSVAVGDPLPPPPPPPPPPPASATTRPPPPPVGSGAAPSTRRPLAWPDMVMASCLVFMWISW</sequence>
<evidence type="ECO:0000256" key="2">
    <source>
        <dbReference type="SAM" id="MobiDB-lite"/>
    </source>
</evidence>
<dbReference type="EMBL" id="JAAALK010000287">
    <property type="protein sequence ID" value="KAG8057601.1"/>
    <property type="molecule type" value="Genomic_DNA"/>
</dbReference>
<evidence type="ECO:0000256" key="3">
    <source>
        <dbReference type="SAM" id="Phobius"/>
    </source>
</evidence>
<keyword evidence="3" id="KW-0472">Membrane</keyword>
<dbReference type="InterPro" id="IPR003245">
    <property type="entry name" value="Phytocyanin_dom"/>
</dbReference>
<dbReference type="InterPro" id="IPR033138">
    <property type="entry name" value="Cu_oxidase_CS"/>
</dbReference>
<dbReference type="Proteomes" id="UP000729402">
    <property type="component" value="Unassembled WGS sequence"/>
</dbReference>
<keyword evidence="3" id="KW-1133">Transmembrane helix</keyword>
<comment type="caution">
    <text evidence="5">The sequence shown here is derived from an EMBL/GenBank/DDBJ whole genome shotgun (WGS) entry which is preliminary data.</text>
</comment>
<dbReference type="PANTHER" id="PTHR33021">
    <property type="entry name" value="BLUE COPPER PROTEIN"/>
    <property type="match status" value="1"/>
</dbReference>